<organism evidence="2 3">
    <name type="scientific">Streptomyces gougerotii</name>
    <dbReference type="NCBI Taxonomy" id="53448"/>
    <lineage>
        <taxon>Bacteria</taxon>
        <taxon>Bacillati</taxon>
        <taxon>Actinomycetota</taxon>
        <taxon>Actinomycetes</taxon>
        <taxon>Kitasatosporales</taxon>
        <taxon>Streptomycetaceae</taxon>
        <taxon>Streptomyces</taxon>
        <taxon>Streptomyces diastaticus group</taxon>
    </lineage>
</organism>
<dbReference type="EMBL" id="BMSC01000001">
    <property type="protein sequence ID" value="GGU53466.1"/>
    <property type="molecule type" value="Genomic_DNA"/>
</dbReference>
<dbReference type="RefSeq" id="WP_115069316.1">
    <property type="nucleotide sequence ID" value="NZ_BLLO01000020.1"/>
</dbReference>
<keyword evidence="1" id="KW-0472">Membrane</keyword>
<evidence type="ECO:0000256" key="1">
    <source>
        <dbReference type="SAM" id="Phobius"/>
    </source>
</evidence>
<gene>
    <name evidence="2" type="ORF">GCM10010227_03030</name>
</gene>
<comment type="caution">
    <text evidence="2">The sequence shown here is derived from an EMBL/GenBank/DDBJ whole genome shotgun (WGS) entry which is preliminary data.</text>
</comment>
<dbReference type="Proteomes" id="UP000660975">
    <property type="component" value="Unassembled WGS sequence"/>
</dbReference>
<evidence type="ECO:0000313" key="3">
    <source>
        <dbReference type="Proteomes" id="UP000660975"/>
    </source>
</evidence>
<keyword evidence="1" id="KW-0812">Transmembrane</keyword>
<dbReference type="AlphaFoldDB" id="A0A8H9HEU2"/>
<evidence type="ECO:0000313" key="2">
    <source>
        <dbReference type="EMBL" id="GGU53466.1"/>
    </source>
</evidence>
<feature type="transmembrane region" description="Helical" evidence="1">
    <location>
        <begin position="6"/>
        <end position="26"/>
    </location>
</feature>
<sequence length="216" mass="24456">MSTLTIVFVSVVVAFLAGVFLLVRAGRPERQAAERRRASLREGAAAYGWRVVTDERMPEQPATVRRGIRAGDPPWMVGRQRLQGVDVWVVCHEGMGLGAEVVRSVVVHLRPLRRVKDLPRVRVDAPAPVLRWPARGRDPFERRYRIAARDRARARALVTEEVRARTLELDLDGWELRDGIVTVRFPGMRGPRELQRRLDDLVRLSEQIAGPPPGSR</sequence>
<keyword evidence="1" id="KW-1133">Transmembrane helix</keyword>
<name>A0A8H9HEU2_9ACTN</name>
<protein>
    <submittedName>
        <fullName evidence="2">Uncharacterized protein</fullName>
    </submittedName>
</protein>
<proteinExistence type="predicted"/>
<reference evidence="2" key="1">
    <citation type="journal article" date="2014" name="Int. J. Syst. Evol. Microbiol.">
        <title>Complete genome sequence of Corynebacterium casei LMG S-19264T (=DSM 44701T), isolated from a smear-ripened cheese.</title>
        <authorList>
            <consortium name="US DOE Joint Genome Institute (JGI-PGF)"/>
            <person name="Walter F."/>
            <person name="Albersmeier A."/>
            <person name="Kalinowski J."/>
            <person name="Ruckert C."/>
        </authorList>
    </citation>
    <scope>NUCLEOTIDE SEQUENCE</scope>
    <source>
        <strain evidence="2">JCM 4136</strain>
    </source>
</reference>
<accession>A0A8H9HEU2</accession>
<dbReference type="GeneID" id="95069226"/>
<reference evidence="2" key="2">
    <citation type="submission" date="2020-09" db="EMBL/GenBank/DDBJ databases">
        <authorList>
            <person name="Sun Q."/>
            <person name="Ohkuma M."/>
        </authorList>
    </citation>
    <scope>NUCLEOTIDE SEQUENCE</scope>
    <source>
        <strain evidence="2">JCM 4136</strain>
    </source>
</reference>